<name>A0A3L9M4E7_9FLAO</name>
<dbReference type="Proteomes" id="UP000275348">
    <property type="component" value="Unassembled WGS sequence"/>
</dbReference>
<reference evidence="1 2" key="1">
    <citation type="submission" date="2018-10" db="EMBL/GenBank/DDBJ databases">
        <authorList>
            <person name="Chen X."/>
        </authorList>
    </citation>
    <scope>NUCLEOTIDE SEQUENCE [LARGE SCALE GENOMIC DNA]</scope>
    <source>
        <strain evidence="1 2">YIM 102668</strain>
    </source>
</reference>
<organism evidence="1 2">
    <name type="scientific">Faecalibacter macacae</name>
    <dbReference type="NCBI Taxonomy" id="1859289"/>
    <lineage>
        <taxon>Bacteria</taxon>
        <taxon>Pseudomonadati</taxon>
        <taxon>Bacteroidota</taxon>
        <taxon>Flavobacteriia</taxon>
        <taxon>Flavobacteriales</taxon>
        <taxon>Weeksellaceae</taxon>
        <taxon>Faecalibacter</taxon>
    </lineage>
</organism>
<sequence length="107" mass="12592">MKRVFFEKDPKKDYLFVITEPDDTSEIYRVRNFTDESGMEYVYTLVGERKILTDEVLKNNVSSLASGKYKNYNGEGDLTSAKDCIESMIDYRCLNKDNEIYIYVRNK</sequence>
<accession>A0A3L9M4E7</accession>
<proteinExistence type="predicted"/>
<evidence type="ECO:0000313" key="2">
    <source>
        <dbReference type="Proteomes" id="UP000275348"/>
    </source>
</evidence>
<gene>
    <name evidence="1" type="ORF">EAH69_10695</name>
</gene>
<keyword evidence="2" id="KW-1185">Reference proteome</keyword>
<evidence type="ECO:0000313" key="1">
    <source>
        <dbReference type="EMBL" id="RLZ08057.1"/>
    </source>
</evidence>
<comment type="caution">
    <text evidence="1">The sequence shown here is derived from an EMBL/GenBank/DDBJ whole genome shotgun (WGS) entry which is preliminary data.</text>
</comment>
<dbReference type="RefSeq" id="WP_121935199.1">
    <property type="nucleotide sequence ID" value="NZ_RDOJ01000015.1"/>
</dbReference>
<protein>
    <submittedName>
        <fullName evidence="1">Uncharacterized protein</fullName>
    </submittedName>
</protein>
<dbReference type="AlphaFoldDB" id="A0A3L9M4E7"/>
<dbReference type="EMBL" id="RDOJ01000015">
    <property type="protein sequence ID" value="RLZ08057.1"/>
    <property type="molecule type" value="Genomic_DNA"/>
</dbReference>
<dbReference type="OrthoDB" id="1445497at2"/>